<keyword evidence="2" id="KW-1185">Reference proteome</keyword>
<sequence length="108" mass="12710">MRFWKYETISVTRRDVDVTEAQGPHRQRPIGDGVAEEKAEEEANFEEALRKDPACMTNRYSENSLTALQSNLSIRPLRRLGACQAHPQRDKWSIILLRRQFWDKILLR</sequence>
<accession>A0ABM3GNM9</accession>
<dbReference type="Proteomes" id="UP000829291">
    <property type="component" value="Chromosome 7"/>
</dbReference>
<name>A0ABM3GNM9_NEOLC</name>
<proteinExistence type="predicted"/>
<evidence type="ECO:0000256" key="1">
    <source>
        <dbReference type="SAM" id="MobiDB-lite"/>
    </source>
</evidence>
<feature type="region of interest" description="Disordered" evidence="1">
    <location>
        <begin position="17"/>
        <end position="37"/>
    </location>
</feature>
<dbReference type="GeneID" id="124295523"/>
<dbReference type="RefSeq" id="XP_046601854.1">
    <property type="nucleotide sequence ID" value="XM_046745898.1"/>
</dbReference>
<evidence type="ECO:0000313" key="3">
    <source>
        <dbReference type="RefSeq" id="XP_046601854.1"/>
    </source>
</evidence>
<gene>
    <name evidence="3" type="primary">LOC124295523</name>
</gene>
<organism evidence="2 3">
    <name type="scientific">Neodiprion lecontei</name>
    <name type="common">Redheaded pine sawfly</name>
    <dbReference type="NCBI Taxonomy" id="441921"/>
    <lineage>
        <taxon>Eukaryota</taxon>
        <taxon>Metazoa</taxon>
        <taxon>Ecdysozoa</taxon>
        <taxon>Arthropoda</taxon>
        <taxon>Hexapoda</taxon>
        <taxon>Insecta</taxon>
        <taxon>Pterygota</taxon>
        <taxon>Neoptera</taxon>
        <taxon>Endopterygota</taxon>
        <taxon>Hymenoptera</taxon>
        <taxon>Tenthredinoidea</taxon>
        <taxon>Diprionidae</taxon>
        <taxon>Diprioninae</taxon>
        <taxon>Neodiprion</taxon>
    </lineage>
</organism>
<protein>
    <submittedName>
        <fullName evidence="3">Uncharacterized protein LOC124295523</fullName>
    </submittedName>
</protein>
<evidence type="ECO:0000313" key="2">
    <source>
        <dbReference type="Proteomes" id="UP000829291"/>
    </source>
</evidence>
<reference evidence="3" key="1">
    <citation type="submission" date="2025-08" db="UniProtKB">
        <authorList>
            <consortium name="RefSeq"/>
        </authorList>
    </citation>
    <scope>IDENTIFICATION</scope>
    <source>
        <tissue evidence="3">Thorax and Abdomen</tissue>
    </source>
</reference>